<feature type="domain" description="Rhodanese" evidence="1">
    <location>
        <begin position="18"/>
        <end position="107"/>
    </location>
</feature>
<dbReference type="InterPro" id="IPR036873">
    <property type="entry name" value="Rhodanese-like_dom_sf"/>
</dbReference>
<proteinExistence type="predicted"/>
<dbReference type="SUPFAM" id="SSF52821">
    <property type="entry name" value="Rhodanese/Cell cycle control phosphatase"/>
    <property type="match status" value="1"/>
</dbReference>
<reference evidence="2 3" key="1">
    <citation type="submission" date="2020-02" db="EMBL/GenBank/DDBJ databases">
        <title>Genome sequence of Roseobacter ponti.</title>
        <authorList>
            <person name="Hollensteiner J."/>
            <person name="Schneider D."/>
            <person name="Poehlein A."/>
            <person name="Daniel R."/>
        </authorList>
    </citation>
    <scope>NUCLEOTIDE SEQUENCE [LARGE SCALE GENOMIC DNA]</scope>
    <source>
        <strain evidence="2 3">DSM 106830</strain>
    </source>
</reference>
<dbReference type="AlphaFoldDB" id="A0A858SQF1"/>
<gene>
    <name evidence="2" type="ORF">G3256_07800</name>
</gene>
<keyword evidence="3" id="KW-1185">Reference proteome</keyword>
<dbReference type="PROSITE" id="PS50206">
    <property type="entry name" value="RHODANESE_3"/>
    <property type="match status" value="1"/>
</dbReference>
<organism evidence="2 3">
    <name type="scientific">Roseobacter ponti</name>
    <dbReference type="NCBI Taxonomy" id="1891787"/>
    <lineage>
        <taxon>Bacteria</taxon>
        <taxon>Pseudomonadati</taxon>
        <taxon>Pseudomonadota</taxon>
        <taxon>Alphaproteobacteria</taxon>
        <taxon>Rhodobacterales</taxon>
        <taxon>Roseobacteraceae</taxon>
        <taxon>Roseobacter</taxon>
    </lineage>
</organism>
<dbReference type="Proteomes" id="UP000503308">
    <property type="component" value="Chromosome"/>
</dbReference>
<dbReference type="Pfam" id="PF09828">
    <property type="entry name" value="ChrB_C"/>
    <property type="match status" value="1"/>
</dbReference>
<name>A0A858SQF1_9RHOB</name>
<dbReference type="InterPro" id="IPR018634">
    <property type="entry name" value="ChrB_C"/>
</dbReference>
<sequence length="267" mass="29502">MARFTTISPSNLMRLIGTPAAPRLLDLSLDEDFAADPFQIPGARRISHTRVADVPPDPAGRLTVLICQKGRKLSYGTAAVLRARGIAAEVLEGGNLGWAAKELPRIPARVLPPQGPGARWVTRHRPKIDRIACAWLIRRFVDPDAVFLFVPAAEVADVAEKFDATPFDVPGVRWSHRDDHCTFDTMVQEFGLSTEPLLAMARIIRGADTDRHDLAPECAGLLALSVGLSRARTDDLEQLSDGMILYDAFYRWARDGQGETHDWQETE</sequence>
<evidence type="ECO:0000313" key="2">
    <source>
        <dbReference type="EMBL" id="QJF51069.1"/>
    </source>
</evidence>
<evidence type="ECO:0000259" key="1">
    <source>
        <dbReference type="PROSITE" id="PS50206"/>
    </source>
</evidence>
<accession>A0A858SQF1</accession>
<dbReference type="KEGG" id="rpon:G3256_07800"/>
<dbReference type="InterPro" id="IPR001763">
    <property type="entry name" value="Rhodanese-like_dom"/>
</dbReference>
<dbReference type="GO" id="GO:0016740">
    <property type="term" value="F:transferase activity"/>
    <property type="evidence" value="ECO:0007669"/>
    <property type="project" value="UniProtKB-KW"/>
</dbReference>
<keyword evidence="2" id="KW-0808">Transferase</keyword>
<dbReference type="EMBL" id="CP048788">
    <property type="protein sequence ID" value="QJF51069.1"/>
    <property type="molecule type" value="Genomic_DNA"/>
</dbReference>
<protein>
    <submittedName>
        <fullName evidence="2">Sulfurtransferase</fullName>
    </submittedName>
</protein>
<evidence type="ECO:0000313" key="3">
    <source>
        <dbReference type="Proteomes" id="UP000503308"/>
    </source>
</evidence>
<dbReference type="RefSeq" id="WP_169640285.1">
    <property type="nucleotide sequence ID" value="NZ_CP048788.1"/>
</dbReference>
<dbReference type="Gene3D" id="3.40.250.10">
    <property type="entry name" value="Rhodanese-like domain"/>
    <property type="match status" value="1"/>
</dbReference>